<dbReference type="AlphaFoldDB" id="W4M8W2"/>
<dbReference type="PRINTS" id="PR00502">
    <property type="entry name" value="NUDIXFAMILY"/>
</dbReference>
<dbReference type="PANTHER" id="PTHR43046">
    <property type="entry name" value="GDP-MANNOSE MANNOSYL HYDROLASE"/>
    <property type="match status" value="1"/>
</dbReference>
<dbReference type="SUPFAM" id="SSF55811">
    <property type="entry name" value="Nudix"/>
    <property type="match status" value="1"/>
</dbReference>
<dbReference type="HOGENOM" id="CLU_1649019_0_0_7"/>
<comment type="similarity">
    <text evidence="3">Belongs to the Nudix hydrolase family.</text>
</comment>
<dbReference type="InterPro" id="IPR000086">
    <property type="entry name" value="NUDIX_hydrolase_dom"/>
</dbReference>
<evidence type="ECO:0000259" key="4">
    <source>
        <dbReference type="PROSITE" id="PS51462"/>
    </source>
</evidence>
<protein>
    <recommendedName>
        <fullName evidence="4">Nudix hydrolase domain-containing protein</fullName>
    </recommendedName>
</protein>
<reference evidence="5 6" key="1">
    <citation type="journal article" date="2014" name="Nature">
        <title>An environmental bacterial taxon with a large and distinct metabolic repertoire.</title>
        <authorList>
            <person name="Wilson M.C."/>
            <person name="Mori T."/>
            <person name="Ruckert C."/>
            <person name="Uria A.R."/>
            <person name="Helf M.J."/>
            <person name="Takada K."/>
            <person name="Gernert C."/>
            <person name="Steffens U.A."/>
            <person name="Heycke N."/>
            <person name="Schmitt S."/>
            <person name="Rinke C."/>
            <person name="Helfrich E.J."/>
            <person name="Brachmann A.O."/>
            <person name="Gurgui C."/>
            <person name="Wakimoto T."/>
            <person name="Kracht M."/>
            <person name="Crusemann M."/>
            <person name="Hentschel U."/>
            <person name="Abe I."/>
            <person name="Matsunaga S."/>
            <person name="Kalinowski J."/>
            <person name="Takeyama H."/>
            <person name="Piel J."/>
        </authorList>
    </citation>
    <scope>NUCLEOTIDE SEQUENCE [LARGE SCALE GENOMIC DNA]</scope>
    <source>
        <strain evidence="6">TSY2</strain>
    </source>
</reference>
<dbReference type="PANTHER" id="PTHR43046:SF14">
    <property type="entry name" value="MUTT_NUDIX FAMILY PROTEIN"/>
    <property type="match status" value="1"/>
</dbReference>
<evidence type="ECO:0000313" key="5">
    <source>
        <dbReference type="EMBL" id="ETX06077.1"/>
    </source>
</evidence>
<dbReference type="PATRIC" id="fig|1429439.4.peg.3260"/>
<evidence type="ECO:0000256" key="3">
    <source>
        <dbReference type="RuleBase" id="RU003476"/>
    </source>
</evidence>
<dbReference type="EMBL" id="AZHX01000788">
    <property type="protein sequence ID" value="ETX06077.1"/>
    <property type="molecule type" value="Genomic_DNA"/>
</dbReference>
<dbReference type="Proteomes" id="UP000019140">
    <property type="component" value="Unassembled WGS sequence"/>
</dbReference>
<dbReference type="CDD" id="cd02883">
    <property type="entry name" value="NUDIX_Hydrolase"/>
    <property type="match status" value="1"/>
</dbReference>
<dbReference type="Pfam" id="PF00293">
    <property type="entry name" value="NUDIX"/>
    <property type="match status" value="1"/>
</dbReference>
<name>W4M8W2_9BACT</name>
<comment type="caution">
    <text evidence="5">The sequence shown here is derived from an EMBL/GenBank/DDBJ whole genome shotgun (WGS) entry which is preliminary data.</text>
</comment>
<evidence type="ECO:0000313" key="6">
    <source>
        <dbReference type="Proteomes" id="UP000019140"/>
    </source>
</evidence>
<dbReference type="InterPro" id="IPR020084">
    <property type="entry name" value="NUDIX_hydrolase_CS"/>
</dbReference>
<evidence type="ECO:0000256" key="2">
    <source>
        <dbReference type="ARBA" id="ARBA00022801"/>
    </source>
</evidence>
<sequence length="160" mass="17695">MDTETDWTKHYRLVAGMYAMRGSDILILERAAGMMQGFWSVPGGHVDPGETPQQAAVRELFEEAGIAPTGSVWLVATVPLKGYGTDLLSLRYACECDAGEVRLSHEHSGAAWIDPLVYRATHLSDQAEAQWAQSAAEDAFNVRSSRDGLDAFLHWCEHMR</sequence>
<gene>
    <name evidence="5" type="ORF">ETSY2_19230</name>
</gene>
<dbReference type="GO" id="GO:0016787">
    <property type="term" value="F:hydrolase activity"/>
    <property type="evidence" value="ECO:0007669"/>
    <property type="project" value="UniProtKB-KW"/>
</dbReference>
<dbReference type="PROSITE" id="PS51462">
    <property type="entry name" value="NUDIX"/>
    <property type="match status" value="1"/>
</dbReference>
<accession>W4M8W2</accession>
<organism evidence="5 6">
    <name type="scientific">Candidatus Entotheonella gemina</name>
    <dbReference type="NCBI Taxonomy" id="1429439"/>
    <lineage>
        <taxon>Bacteria</taxon>
        <taxon>Pseudomonadati</taxon>
        <taxon>Nitrospinota/Tectimicrobiota group</taxon>
        <taxon>Candidatus Tectimicrobiota</taxon>
        <taxon>Candidatus Entotheonellia</taxon>
        <taxon>Candidatus Entotheonellales</taxon>
        <taxon>Candidatus Entotheonellaceae</taxon>
        <taxon>Candidatus Entotheonella</taxon>
    </lineage>
</organism>
<proteinExistence type="inferred from homology"/>
<comment type="cofactor">
    <cofactor evidence="1">
        <name>Mg(2+)</name>
        <dbReference type="ChEBI" id="CHEBI:18420"/>
    </cofactor>
</comment>
<dbReference type="Gene3D" id="3.90.79.10">
    <property type="entry name" value="Nucleoside Triphosphate Pyrophosphohydrolase"/>
    <property type="match status" value="1"/>
</dbReference>
<dbReference type="InterPro" id="IPR020476">
    <property type="entry name" value="Nudix_hydrolase"/>
</dbReference>
<keyword evidence="6" id="KW-1185">Reference proteome</keyword>
<evidence type="ECO:0000256" key="1">
    <source>
        <dbReference type="ARBA" id="ARBA00001946"/>
    </source>
</evidence>
<keyword evidence="2 3" id="KW-0378">Hydrolase</keyword>
<dbReference type="PROSITE" id="PS00893">
    <property type="entry name" value="NUDIX_BOX"/>
    <property type="match status" value="1"/>
</dbReference>
<dbReference type="InterPro" id="IPR015797">
    <property type="entry name" value="NUDIX_hydrolase-like_dom_sf"/>
</dbReference>
<feature type="domain" description="Nudix hydrolase" evidence="4">
    <location>
        <begin position="10"/>
        <end position="134"/>
    </location>
</feature>